<dbReference type="EMBL" id="JARBDR010000752">
    <property type="protein sequence ID" value="KAJ8307705.1"/>
    <property type="molecule type" value="Genomic_DNA"/>
</dbReference>
<feature type="region of interest" description="Disordered" evidence="1">
    <location>
        <begin position="1"/>
        <end position="33"/>
    </location>
</feature>
<keyword evidence="3" id="KW-1185">Reference proteome</keyword>
<accession>A0ABQ9EVH6</accession>
<gene>
    <name evidence="2" type="ORF">KUTeg_014755</name>
</gene>
<evidence type="ECO:0000313" key="3">
    <source>
        <dbReference type="Proteomes" id="UP001217089"/>
    </source>
</evidence>
<evidence type="ECO:0000256" key="1">
    <source>
        <dbReference type="SAM" id="MobiDB-lite"/>
    </source>
</evidence>
<sequence length="61" mass="7038">MSKGNDSSTIHDTDTNTYEGLDDTKQESGANTYETITNKRTYTLYEQEIKKYLVHGIKEFI</sequence>
<evidence type="ECO:0000313" key="2">
    <source>
        <dbReference type="EMBL" id="KAJ8307705.1"/>
    </source>
</evidence>
<dbReference type="Proteomes" id="UP001217089">
    <property type="component" value="Unassembled WGS sequence"/>
</dbReference>
<organism evidence="2 3">
    <name type="scientific">Tegillarca granosa</name>
    <name type="common">Malaysian cockle</name>
    <name type="synonym">Anadara granosa</name>
    <dbReference type="NCBI Taxonomy" id="220873"/>
    <lineage>
        <taxon>Eukaryota</taxon>
        <taxon>Metazoa</taxon>
        <taxon>Spiralia</taxon>
        <taxon>Lophotrochozoa</taxon>
        <taxon>Mollusca</taxon>
        <taxon>Bivalvia</taxon>
        <taxon>Autobranchia</taxon>
        <taxon>Pteriomorphia</taxon>
        <taxon>Arcoida</taxon>
        <taxon>Arcoidea</taxon>
        <taxon>Arcidae</taxon>
        <taxon>Tegillarca</taxon>
    </lineage>
</organism>
<name>A0ABQ9EVH6_TEGGR</name>
<proteinExistence type="predicted"/>
<comment type="caution">
    <text evidence="2">The sequence shown here is derived from an EMBL/GenBank/DDBJ whole genome shotgun (WGS) entry which is preliminary data.</text>
</comment>
<protein>
    <submittedName>
        <fullName evidence="2">Uncharacterized protein</fullName>
    </submittedName>
</protein>
<reference evidence="2 3" key="1">
    <citation type="submission" date="2022-12" db="EMBL/GenBank/DDBJ databases">
        <title>Chromosome-level genome of Tegillarca granosa.</title>
        <authorList>
            <person name="Kim J."/>
        </authorList>
    </citation>
    <scope>NUCLEOTIDE SEQUENCE [LARGE SCALE GENOMIC DNA]</scope>
    <source>
        <strain evidence="2">Teg-2019</strain>
        <tissue evidence="2">Adductor muscle</tissue>
    </source>
</reference>